<evidence type="ECO:0000313" key="2">
    <source>
        <dbReference type="Proteomes" id="UP001500177"/>
    </source>
</evidence>
<proteinExistence type="predicted"/>
<evidence type="ECO:0008006" key="3">
    <source>
        <dbReference type="Google" id="ProtNLM"/>
    </source>
</evidence>
<sequence>MTKSGYYAWKKRRQAGPAKRGSVQRSFDRQGGAVYAESGGVYAAPQAAAQLAGQNVCVDETTVTTSLRGQGLEEISPRRFKPATTLPVVVTHHIPDLVKRVWDVMGWMPRGLATLRIGARGMGSCICASSAMGAQAECLGGRWLPDSILTSWNGR</sequence>
<gene>
    <name evidence="1" type="ORF">GCM10009690_11570</name>
</gene>
<dbReference type="EMBL" id="BAAALX010000004">
    <property type="protein sequence ID" value="GAA1510351.1"/>
    <property type="molecule type" value="Genomic_DNA"/>
</dbReference>
<organism evidence="1 2">
    <name type="scientific">Brevibacterium permense</name>
    <dbReference type="NCBI Taxonomy" id="234834"/>
    <lineage>
        <taxon>Bacteria</taxon>
        <taxon>Bacillati</taxon>
        <taxon>Actinomycetota</taxon>
        <taxon>Actinomycetes</taxon>
        <taxon>Micrococcales</taxon>
        <taxon>Brevibacteriaceae</taxon>
        <taxon>Brevibacterium</taxon>
    </lineage>
</organism>
<keyword evidence="2" id="KW-1185">Reference proteome</keyword>
<accession>A0ABN2A2Z6</accession>
<reference evidence="1 2" key="1">
    <citation type="journal article" date="2019" name="Int. J. Syst. Evol. Microbiol.">
        <title>The Global Catalogue of Microorganisms (GCM) 10K type strain sequencing project: providing services to taxonomists for standard genome sequencing and annotation.</title>
        <authorList>
            <consortium name="The Broad Institute Genomics Platform"/>
            <consortium name="The Broad Institute Genome Sequencing Center for Infectious Disease"/>
            <person name="Wu L."/>
            <person name="Ma J."/>
        </authorList>
    </citation>
    <scope>NUCLEOTIDE SEQUENCE [LARGE SCALE GENOMIC DNA]</scope>
    <source>
        <strain evidence="1 2">JCM 13318</strain>
    </source>
</reference>
<dbReference type="Proteomes" id="UP001500177">
    <property type="component" value="Unassembled WGS sequence"/>
</dbReference>
<evidence type="ECO:0000313" key="1">
    <source>
        <dbReference type="EMBL" id="GAA1510351.1"/>
    </source>
</evidence>
<comment type="caution">
    <text evidence="1">The sequence shown here is derived from an EMBL/GenBank/DDBJ whole genome shotgun (WGS) entry which is preliminary data.</text>
</comment>
<protein>
    <recommendedName>
        <fullName evidence="3">Transposase</fullName>
    </recommendedName>
</protein>
<name>A0ABN2A2Z6_9MICO</name>